<evidence type="ECO:0000256" key="1">
    <source>
        <dbReference type="ARBA" id="ARBA00001974"/>
    </source>
</evidence>
<dbReference type="Gene3D" id="1.10.540.10">
    <property type="entry name" value="Acyl-CoA dehydrogenase/oxidase, N-terminal domain"/>
    <property type="match status" value="1"/>
</dbReference>
<dbReference type="AlphaFoldDB" id="A0A4R4V2V1"/>
<reference evidence="14 15" key="1">
    <citation type="submission" date="2019-03" db="EMBL/GenBank/DDBJ databases">
        <title>Draft genome sequences of novel Actinobacteria.</title>
        <authorList>
            <person name="Sahin N."/>
            <person name="Ay H."/>
            <person name="Saygin H."/>
        </authorList>
    </citation>
    <scope>NUCLEOTIDE SEQUENCE [LARGE SCALE GENOMIC DNA]</scope>
    <source>
        <strain evidence="14 15">16K309</strain>
    </source>
</reference>
<evidence type="ECO:0000256" key="6">
    <source>
        <dbReference type="ARBA" id="ARBA00023002"/>
    </source>
</evidence>
<dbReference type="Gene3D" id="2.40.110.10">
    <property type="entry name" value="Butyryl-CoA Dehydrogenase, subunit A, domain 2"/>
    <property type="match status" value="1"/>
</dbReference>
<evidence type="ECO:0000313" key="14">
    <source>
        <dbReference type="EMBL" id="TDC99377.1"/>
    </source>
</evidence>
<evidence type="ECO:0000259" key="12">
    <source>
        <dbReference type="Pfam" id="PF02770"/>
    </source>
</evidence>
<evidence type="ECO:0000256" key="4">
    <source>
        <dbReference type="ARBA" id="ARBA00022630"/>
    </source>
</evidence>
<dbReference type="EMBL" id="SMKS01000099">
    <property type="protein sequence ID" value="TDC99377.1"/>
    <property type="molecule type" value="Genomic_DNA"/>
</dbReference>
<dbReference type="GO" id="GO:0033539">
    <property type="term" value="P:fatty acid beta-oxidation using acyl-CoA dehydrogenase"/>
    <property type="evidence" value="ECO:0007669"/>
    <property type="project" value="TreeGrafter"/>
</dbReference>
<comment type="pathway">
    <text evidence="2">Siderophore biosynthesis; mycobactin biosynthesis.</text>
</comment>
<evidence type="ECO:0000256" key="5">
    <source>
        <dbReference type="ARBA" id="ARBA00022827"/>
    </source>
</evidence>
<keyword evidence="4 10" id="KW-0285">Flavoprotein</keyword>
<keyword evidence="6 10" id="KW-0560">Oxidoreductase</keyword>
<dbReference type="Proteomes" id="UP000295674">
    <property type="component" value="Unassembled WGS sequence"/>
</dbReference>
<proteinExistence type="inferred from homology"/>
<evidence type="ECO:0000256" key="2">
    <source>
        <dbReference type="ARBA" id="ARBA00005102"/>
    </source>
</evidence>
<feature type="domain" description="Acyl-CoA dehydrogenase/oxidase N-terminal" evidence="13">
    <location>
        <begin position="7"/>
        <end position="121"/>
    </location>
</feature>
<evidence type="ECO:0000313" key="15">
    <source>
        <dbReference type="Proteomes" id="UP000295674"/>
    </source>
</evidence>
<dbReference type="GO" id="GO:0050660">
    <property type="term" value="F:flavin adenine dinucleotide binding"/>
    <property type="evidence" value="ECO:0007669"/>
    <property type="project" value="InterPro"/>
</dbReference>
<evidence type="ECO:0000259" key="13">
    <source>
        <dbReference type="Pfam" id="PF02771"/>
    </source>
</evidence>
<dbReference type="InterPro" id="IPR046373">
    <property type="entry name" value="Acyl-CoA_Oxase/DH_mid-dom_sf"/>
</dbReference>
<feature type="domain" description="Acyl-CoA oxidase/dehydrogenase middle" evidence="12">
    <location>
        <begin position="125"/>
        <end position="220"/>
    </location>
</feature>
<dbReference type="FunFam" id="1.20.140.10:FF:000001">
    <property type="entry name" value="Acyl-CoA dehydrogenase"/>
    <property type="match status" value="1"/>
</dbReference>
<dbReference type="SUPFAM" id="SSF56645">
    <property type="entry name" value="Acyl-CoA dehydrogenase NM domain-like"/>
    <property type="match status" value="1"/>
</dbReference>
<dbReference type="InterPro" id="IPR009100">
    <property type="entry name" value="AcylCoA_DH/oxidase_NM_dom_sf"/>
</dbReference>
<protein>
    <recommendedName>
        <fullName evidence="8">Acyl-[acyl-carrier-protein] dehydrogenase MbtN</fullName>
    </recommendedName>
    <alternativeName>
        <fullName evidence="9">Mycobactin synthase protein N</fullName>
    </alternativeName>
</protein>
<comment type="function">
    <text evidence="7">Catalyzes the dehydrogenation at the alpha-beta position of ACP-bound acyl chains. This results in the introduction of a double bond in the lipidic chain, which is further transferred to the epsilon-amino group of lysine residue in the mycobactin core by MbtK.</text>
</comment>
<comment type="caution">
    <text evidence="14">The sequence shown here is derived from an EMBL/GenBank/DDBJ whole genome shotgun (WGS) entry which is preliminary data.</text>
</comment>
<keyword evidence="15" id="KW-1185">Reference proteome</keyword>
<dbReference type="RefSeq" id="WP_132679703.1">
    <property type="nucleotide sequence ID" value="NZ_SMKS01000099.1"/>
</dbReference>
<comment type="similarity">
    <text evidence="3 10">Belongs to the acyl-CoA dehydrogenase family.</text>
</comment>
<dbReference type="Pfam" id="PF00441">
    <property type="entry name" value="Acyl-CoA_dh_1"/>
    <property type="match status" value="1"/>
</dbReference>
<evidence type="ECO:0000259" key="11">
    <source>
        <dbReference type="Pfam" id="PF00441"/>
    </source>
</evidence>
<accession>A0A4R4V2V1</accession>
<evidence type="ECO:0000256" key="7">
    <source>
        <dbReference type="ARBA" id="ARBA00037085"/>
    </source>
</evidence>
<dbReference type="Pfam" id="PF02771">
    <property type="entry name" value="Acyl-CoA_dh_N"/>
    <property type="match status" value="1"/>
</dbReference>
<dbReference type="InterPro" id="IPR037069">
    <property type="entry name" value="AcylCoA_DH/ox_N_sf"/>
</dbReference>
<dbReference type="InterPro" id="IPR013786">
    <property type="entry name" value="AcylCoA_DH/ox_N"/>
</dbReference>
<evidence type="ECO:0000256" key="9">
    <source>
        <dbReference type="ARBA" id="ARBA00042660"/>
    </source>
</evidence>
<dbReference type="InterPro" id="IPR006091">
    <property type="entry name" value="Acyl-CoA_Oxase/DH_mid-dom"/>
</dbReference>
<sequence length="382" mass="42585">MERNLFTADHEAYRDTVREFVAREVVPQHSRWEDERWIDRSVFTAAAKHGIYGLQIPEEFGGAGEFDYRFRMVAAEEIANAHSLSFALTVSLQDDLVLHYLLDLTTPEQKRRWLPGFARGEIVGALAMTEPGTGSDLQAIRTNARRDGTDWILNGQKTFISSGIMADLVIVAARTDPSAGSRGFSLFVVERDTPGFKRGRKLDKIGLPAQDTAELFFDDVRVPAENLLGTKGRGLQHLMGHLPRERLGVAVKAIANCRAVFEETRRYCSERTAFGGAIGKFQHVRFELAEMAAEIDVAQAYVDKSVLAFNDGALTPVDAAKGKLHVSELQKRVVDRCMQLHGGYGYMRDYPVARAFVDTRIQTIYGGTSEIMKEIIGRDLAD</sequence>
<name>A0A4R4V2V1_9PSEU</name>
<dbReference type="Gene3D" id="1.20.140.10">
    <property type="entry name" value="Butyryl-CoA Dehydrogenase, subunit A, domain 3"/>
    <property type="match status" value="1"/>
</dbReference>
<keyword evidence="5 10" id="KW-0274">FAD</keyword>
<evidence type="ECO:0000256" key="8">
    <source>
        <dbReference type="ARBA" id="ARBA00040394"/>
    </source>
</evidence>
<dbReference type="PROSITE" id="PS00073">
    <property type="entry name" value="ACYL_COA_DH_2"/>
    <property type="match status" value="1"/>
</dbReference>
<dbReference type="FunFam" id="2.40.110.10:FF:000002">
    <property type="entry name" value="Acyl-CoA dehydrogenase fadE12"/>
    <property type="match status" value="1"/>
</dbReference>
<dbReference type="OrthoDB" id="8876745at2"/>
<comment type="cofactor">
    <cofactor evidence="1 10">
        <name>FAD</name>
        <dbReference type="ChEBI" id="CHEBI:57692"/>
    </cofactor>
</comment>
<dbReference type="InterPro" id="IPR006089">
    <property type="entry name" value="Acyl-CoA_DH_CS"/>
</dbReference>
<organism evidence="14 15">
    <name type="scientific">Saccharopolyspora terrae</name>
    <dbReference type="NCBI Taxonomy" id="2530384"/>
    <lineage>
        <taxon>Bacteria</taxon>
        <taxon>Bacillati</taxon>
        <taxon>Actinomycetota</taxon>
        <taxon>Actinomycetes</taxon>
        <taxon>Pseudonocardiales</taxon>
        <taxon>Pseudonocardiaceae</taxon>
        <taxon>Saccharopolyspora</taxon>
    </lineage>
</organism>
<dbReference type="GO" id="GO:0005737">
    <property type="term" value="C:cytoplasm"/>
    <property type="evidence" value="ECO:0007669"/>
    <property type="project" value="TreeGrafter"/>
</dbReference>
<dbReference type="Pfam" id="PF02770">
    <property type="entry name" value="Acyl-CoA_dh_M"/>
    <property type="match status" value="1"/>
</dbReference>
<gene>
    <name evidence="14" type="ORF">E1181_29585</name>
</gene>
<feature type="domain" description="Acyl-CoA dehydrogenase/oxidase C-terminal" evidence="11">
    <location>
        <begin position="232"/>
        <end position="380"/>
    </location>
</feature>
<dbReference type="InterPro" id="IPR009075">
    <property type="entry name" value="AcylCo_DH/oxidase_C"/>
</dbReference>
<evidence type="ECO:0000256" key="10">
    <source>
        <dbReference type="RuleBase" id="RU362125"/>
    </source>
</evidence>
<dbReference type="PIRSF" id="PIRSF016578">
    <property type="entry name" value="HsaA"/>
    <property type="match status" value="1"/>
</dbReference>
<evidence type="ECO:0000256" key="3">
    <source>
        <dbReference type="ARBA" id="ARBA00009347"/>
    </source>
</evidence>
<dbReference type="GO" id="GO:0003995">
    <property type="term" value="F:acyl-CoA dehydrogenase activity"/>
    <property type="evidence" value="ECO:0007669"/>
    <property type="project" value="InterPro"/>
</dbReference>
<dbReference type="InterPro" id="IPR050741">
    <property type="entry name" value="Acyl-CoA_dehydrogenase"/>
</dbReference>
<dbReference type="PANTHER" id="PTHR48083:SF20">
    <property type="entry name" value="LONG-CHAIN SPECIFIC ACYL-COA DEHYDROGENASE, MITOCHONDRIAL"/>
    <property type="match status" value="1"/>
</dbReference>
<dbReference type="SUPFAM" id="SSF47203">
    <property type="entry name" value="Acyl-CoA dehydrogenase C-terminal domain-like"/>
    <property type="match status" value="1"/>
</dbReference>
<dbReference type="InterPro" id="IPR036250">
    <property type="entry name" value="AcylCo_DH-like_C"/>
</dbReference>
<dbReference type="PANTHER" id="PTHR48083">
    <property type="entry name" value="MEDIUM-CHAIN SPECIFIC ACYL-COA DEHYDROGENASE, MITOCHONDRIAL-RELATED"/>
    <property type="match status" value="1"/>
</dbReference>